<evidence type="ECO:0000256" key="2">
    <source>
        <dbReference type="ARBA" id="ARBA00022679"/>
    </source>
</evidence>
<accession>A0A1H8PHT0</accession>
<name>A0A1H8PHT0_9FLAO</name>
<keyword evidence="1" id="KW-0028">Amino-acid biosynthesis</keyword>
<dbReference type="Gene3D" id="1.10.3130.10">
    <property type="entry name" value="serine acetyltransferase, domain 1"/>
    <property type="match status" value="1"/>
</dbReference>
<dbReference type="Proteomes" id="UP000198657">
    <property type="component" value="Unassembled WGS sequence"/>
</dbReference>
<dbReference type="RefSeq" id="WP_167543061.1">
    <property type="nucleotide sequence ID" value="NZ_CBCSFM010000006.1"/>
</dbReference>
<proteinExistence type="predicted"/>
<keyword evidence="2 4" id="KW-0808">Transferase</keyword>
<keyword evidence="3" id="KW-0012">Acyltransferase</keyword>
<dbReference type="GO" id="GO:0016746">
    <property type="term" value="F:acyltransferase activity"/>
    <property type="evidence" value="ECO:0007669"/>
    <property type="project" value="UniProtKB-KW"/>
</dbReference>
<dbReference type="CDD" id="cd03354">
    <property type="entry name" value="LbH_SAT"/>
    <property type="match status" value="1"/>
</dbReference>
<dbReference type="PANTHER" id="PTHR42811">
    <property type="entry name" value="SERINE ACETYLTRANSFERASE"/>
    <property type="match status" value="1"/>
</dbReference>
<dbReference type="EMBL" id="FODN01000006">
    <property type="protein sequence ID" value="SEO41284.1"/>
    <property type="molecule type" value="Genomic_DNA"/>
</dbReference>
<evidence type="ECO:0000256" key="1">
    <source>
        <dbReference type="ARBA" id="ARBA00022605"/>
    </source>
</evidence>
<evidence type="ECO:0000313" key="4">
    <source>
        <dbReference type="EMBL" id="SEO41284.1"/>
    </source>
</evidence>
<reference evidence="5" key="1">
    <citation type="submission" date="2016-10" db="EMBL/GenBank/DDBJ databases">
        <authorList>
            <person name="Varghese N."/>
            <person name="Submissions S."/>
        </authorList>
    </citation>
    <scope>NUCLEOTIDE SEQUENCE [LARGE SCALE GENOMIC DNA]</scope>
    <source>
        <strain evidence="5">CGMCC 1.8704</strain>
    </source>
</reference>
<dbReference type="InterPro" id="IPR042122">
    <property type="entry name" value="Ser_AcTrfase_N_sf"/>
</dbReference>
<protein>
    <submittedName>
        <fullName evidence="4">Serine O-acetyltransferase</fullName>
    </submittedName>
</protein>
<evidence type="ECO:0000313" key="5">
    <source>
        <dbReference type="Proteomes" id="UP000198657"/>
    </source>
</evidence>
<dbReference type="STRING" id="604089.SAMN04487942_2693"/>
<organism evidence="4 5">
    <name type="scientific">Flavobacterium sinopsychrotolerans</name>
    <dbReference type="NCBI Taxonomy" id="604089"/>
    <lineage>
        <taxon>Bacteria</taxon>
        <taxon>Pseudomonadati</taxon>
        <taxon>Bacteroidota</taxon>
        <taxon>Flavobacteriia</taxon>
        <taxon>Flavobacteriales</taxon>
        <taxon>Flavobacteriaceae</taxon>
        <taxon>Flavobacterium</taxon>
    </lineage>
</organism>
<dbReference type="Gene3D" id="2.160.10.10">
    <property type="entry name" value="Hexapeptide repeat proteins"/>
    <property type="match status" value="1"/>
</dbReference>
<dbReference type="GO" id="GO:0008652">
    <property type="term" value="P:amino acid biosynthetic process"/>
    <property type="evidence" value="ECO:0007669"/>
    <property type="project" value="UniProtKB-KW"/>
</dbReference>
<sequence>MNTETNRFSNTLHKNQNKNWVRAIDSSKIITWIDDLFKILFPEKALETIQIELLLDQNKANFIAILSEIVKDKTANEILDDAESFYTGLPKLYDSMQKDAQAILDTDPAADCIQEIINSYPGFFAIEVYRIANAIASRTTCLLPRILTEYAHSKTGIDIHPSATIDVPFMIDHGTGIVIGETTIIGKFVSIYQGVTLGALQVEKSMQEKKRHPTVEDHVIIYANATILGGSTIIGNHSIVGGNTFITKSVNPYSFVMQSNKNTVLNQQEIKDINFFSI</sequence>
<dbReference type="SUPFAM" id="SSF51161">
    <property type="entry name" value="Trimeric LpxA-like enzymes"/>
    <property type="match status" value="1"/>
</dbReference>
<dbReference type="AlphaFoldDB" id="A0A1H8PHT0"/>
<evidence type="ECO:0000256" key="3">
    <source>
        <dbReference type="ARBA" id="ARBA00023315"/>
    </source>
</evidence>
<dbReference type="InterPro" id="IPR011004">
    <property type="entry name" value="Trimer_LpxA-like_sf"/>
</dbReference>
<gene>
    <name evidence="4" type="ORF">SAMN04487942_2693</name>
</gene>
<dbReference type="InterPro" id="IPR045304">
    <property type="entry name" value="LbH_SAT"/>
</dbReference>
<keyword evidence="5" id="KW-1185">Reference proteome</keyword>